<accession>A0A7H9HZ93</accession>
<evidence type="ECO:0000256" key="1">
    <source>
        <dbReference type="SAM" id="MobiDB-lite"/>
    </source>
</evidence>
<feature type="region of interest" description="Disordered" evidence="1">
    <location>
        <begin position="1"/>
        <end position="42"/>
    </location>
</feature>
<evidence type="ECO:0000313" key="2">
    <source>
        <dbReference type="EMBL" id="QLQ82227.1"/>
    </source>
</evidence>
<feature type="compositionally biased region" description="Low complexity" evidence="1">
    <location>
        <begin position="27"/>
        <end position="40"/>
    </location>
</feature>
<feature type="region of interest" description="Disordered" evidence="1">
    <location>
        <begin position="94"/>
        <end position="130"/>
    </location>
</feature>
<dbReference type="AlphaFoldDB" id="A0A7H9HZ93"/>
<feature type="compositionally biased region" description="Basic residues" evidence="1">
    <location>
        <begin position="116"/>
        <end position="130"/>
    </location>
</feature>
<dbReference type="EMBL" id="CP059273">
    <property type="protein sequence ID" value="QLQ82227.1"/>
    <property type="molecule type" value="Genomic_DNA"/>
</dbReference>
<keyword evidence="3" id="KW-1185">Reference proteome</keyword>
<organism evidence="2 3">
    <name type="scientific">Torulaspora globosa</name>
    <dbReference type="NCBI Taxonomy" id="48254"/>
    <lineage>
        <taxon>Eukaryota</taxon>
        <taxon>Fungi</taxon>
        <taxon>Dikarya</taxon>
        <taxon>Ascomycota</taxon>
        <taxon>Saccharomycotina</taxon>
        <taxon>Saccharomycetes</taxon>
        <taxon>Saccharomycetales</taxon>
        <taxon>Saccharomycetaceae</taxon>
        <taxon>Torulaspora</taxon>
    </lineage>
</organism>
<dbReference type="CDD" id="cd22876">
    <property type="entry name" value="Acm1_CIR"/>
    <property type="match status" value="1"/>
</dbReference>
<gene>
    <name evidence="2" type="ORF">HG537_0G04820</name>
</gene>
<dbReference type="Proteomes" id="UP000510647">
    <property type="component" value="Chromosome 7"/>
</dbReference>
<evidence type="ECO:0000313" key="3">
    <source>
        <dbReference type="Proteomes" id="UP000510647"/>
    </source>
</evidence>
<name>A0A7H9HZ93_9SACH</name>
<sequence>MASPIKKRTALAGKNTNVKQTPGGIYKNNSTSSHTSPSKRSQIDLSYALTNSPVRSLSFSPRKNDNSAMFTFHEETPSERAATLMMHMSLSKRAFSNPDENDASAVKENLSPSKTSRPKRSSQRSPKRKHLHDLSIAEYMGFVEQPHSGLVAPLTLHYKHKTVLPSFVTPPRDQRLREFFATSSSDASTRGSRTTDDIPRDKVVRKLNFKIFENYET</sequence>
<dbReference type="OrthoDB" id="4069241at2759"/>
<protein>
    <submittedName>
        <fullName evidence="2">Uncharacterized protein</fullName>
    </submittedName>
</protein>
<reference evidence="2 3" key="1">
    <citation type="submission" date="2020-06" db="EMBL/GenBank/DDBJ databases">
        <title>The yeast mating-type switching endonuclease HO is a domesticated member of an unorthodox homing genetic element family.</title>
        <authorList>
            <person name="Coughlan A.Y."/>
            <person name="Lombardi L."/>
            <person name="Braun-Galleani S."/>
            <person name="Martos A.R."/>
            <person name="Galeote V."/>
            <person name="Bigey F."/>
            <person name="Dequin S."/>
            <person name="Byrne K.P."/>
            <person name="Wolfe K.H."/>
        </authorList>
    </citation>
    <scope>NUCLEOTIDE SEQUENCE [LARGE SCALE GENOMIC DNA]</scope>
    <source>
        <strain evidence="2 3">CBS2947</strain>
    </source>
</reference>
<proteinExistence type="predicted"/>